<comment type="caution">
    <text evidence="1">The sequence shown here is derived from an EMBL/GenBank/DDBJ whole genome shotgun (WGS) entry which is preliminary data.</text>
</comment>
<evidence type="ECO:0000313" key="2">
    <source>
        <dbReference type="Proteomes" id="UP000441080"/>
    </source>
</evidence>
<name>A0AAD3B1U7_MICAE</name>
<proteinExistence type="predicted"/>
<dbReference type="AlphaFoldDB" id="A0AAD3B1U7"/>
<organism evidence="1 2">
    <name type="scientific">Microcystis aeruginosa NIES-3807</name>
    <dbReference type="NCBI Taxonomy" id="2517785"/>
    <lineage>
        <taxon>Bacteria</taxon>
        <taxon>Bacillati</taxon>
        <taxon>Cyanobacteriota</taxon>
        <taxon>Cyanophyceae</taxon>
        <taxon>Oscillatoriophycideae</taxon>
        <taxon>Chroococcales</taxon>
        <taxon>Microcystaceae</taxon>
        <taxon>Microcystis</taxon>
    </lineage>
</organism>
<evidence type="ECO:0008006" key="3">
    <source>
        <dbReference type="Google" id="ProtNLM"/>
    </source>
</evidence>
<sequence>MKTDTIFYQLFQSFPSIFFELIQLPISEANNYRFDSVEVKQLSFRLDGVFLPQNNHPQTPIYFCEVQFQEDEAFYQRFFTEIFLYLSKTDLTNDWRGVIVYPNPQVETDKVQRYRELLNSERVRRIYLNELENIPQTSIGLATVQLITLSKAKAIDSTRKLIQRVRQELTPDQKPQELLQLIETILVYKLPLLNRREIETMFSLDELKQTQYFQDVREEARQEGRQEGIEEGREEGIEQGRLNKALEAVPRLLALGLSVEQVASALELEVKQVRAIQKGR</sequence>
<dbReference type="PANTHER" id="PTHR35586:SF2">
    <property type="entry name" value="SLL1542 PROTEIN"/>
    <property type="match status" value="1"/>
</dbReference>
<dbReference type="EMBL" id="BJCK01000045">
    <property type="protein sequence ID" value="GCL59532.1"/>
    <property type="molecule type" value="Genomic_DNA"/>
</dbReference>
<dbReference type="Pfam" id="PF11103">
    <property type="entry name" value="DUF2887"/>
    <property type="match status" value="1"/>
</dbReference>
<protein>
    <recommendedName>
        <fullName evidence="3">Rpn family recombination-promoting nuclease/putative transposase</fullName>
    </recommendedName>
</protein>
<evidence type="ECO:0000313" key="1">
    <source>
        <dbReference type="EMBL" id="GCL59532.1"/>
    </source>
</evidence>
<dbReference type="RefSeq" id="WP_159297595.1">
    <property type="nucleotide sequence ID" value="NZ_BJCK01000045.1"/>
</dbReference>
<dbReference type="Proteomes" id="UP000441080">
    <property type="component" value="Unassembled WGS sequence"/>
</dbReference>
<reference evidence="1 2" key="1">
    <citation type="submission" date="2019-02" db="EMBL/GenBank/DDBJ databases">
        <title>Draft genome sequence of Arthrospira platensis NIES-3807.</title>
        <authorList>
            <person name="Yamaguchi H."/>
            <person name="Suzuki S."/>
            <person name="Kawachi M."/>
        </authorList>
    </citation>
    <scope>NUCLEOTIDE SEQUENCE [LARGE SCALE GENOMIC DNA]</scope>
    <source>
        <strain evidence="1 2">NIES-3807</strain>
    </source>
</reference>
<gene>
    <name evidence="1" type="ORF">NIES3807_27080</name>
</gene>
<dbReference type="PANTHER" id="PTHR35586">
    <property type="entry name" value="SLL1691 PROTEIN"/>
    <property type="match status" value="1"/>
</dbReference>
<dbReference type="NCBIfam" id="TIGR01784">
    <property type="entry name" value="T_den_put_tspse"/>
    <property type="match status" value="1"/>
</dbReference>
<dbReference type="InterPro" id="IPR010106">
    <property type="entry name" value="RpnA"/>
</dbReference>
<dbReference type="InterPro" id="IPR022573">
    <property type="entry name" value="DUF2887"/>
</dbReference>
<accession>A0AAD3B1U7</accession>